<dbReference type="Gene3D" id="2.130.10.30">
    <property type="entry name" value="Regulator of chromosome condensation 1/beta-lactamase-inhibitor protein II"/>
    <property type="match status" value="2"/>
</dbReference>
<evidence type="ECO:0000256" key="1">
    <source>
        <dbReference type="PROSITE-ProRule" id="PRU00235"/>
    </source>
</evidence>
<gene>
    <name evidence="3" type="ORF">JD844_014800</name>
</gene>
<feature type="region of interest" description="Disordered" evidence="2">
    <location>
        <begin position="1"/>
        <end position="42"/>
    </location>
</feature>
<dbReference type="Pfam" id="PF00415">
    <property type="entry name" value="RCC1"/>
    <property type="match status" value="2"/>
</dbReference>
<evidence type="ECO:0008006" key="5">
    <source>
        <dbReference type="Google" id="ProtNLM"/>
    </source>
</evidence>
<dbReference type="PROSITE" id="PS00626">
    <property type="entry name" value="RCC1_2"/>
    <property type="match status" value="2"/>
</dbReference>
<comment type="caution">
    <text evidence="3">The sequence shown here is derived from an EMBL/GenBank/DDBJ whole genome shotgun (WGS) entry which is preliminary data.</text>
</comment>
<sequence length="219" mass="22994">MGIACGDDPRPPQEKGPRGAGRPAVHGQLGHGGLESRTEPQPLEALQGVPVEEVAAGGWHSAALTEAGDLYLWGWNESGQLALPSKTVAAAESQASMAADEAGTGDAENRPPDPLGATFISIQALPALLDLPDGAEVRKVSCGSRHTAALTRAGDLYTWGWGQYGQLGHGDAASSDRPRKVGCFADWNLCVVDVTCGPWATYAQTERRTTDQRQTQPEA</sequence>
<name>A0ABQ7SS35_PHRPL</name>
<evidence type="ECO:0000256" key="2">
    <source>
        <dbReference type="SAM" id="MobiDB-lite"/>
    </source>
</evidence>
<feature type="repeat" description="RCC1" evidence="1">
    <location>
        <begin position="154"/>
        <end position="207"/>
    </location>
</feature>
<dbReference type="InterPro" id="IPR052830">
    <property type="entry name" value="RCC1_domain-containing"/>
</dbReference>
<dbReference type="PANTHER" id="PTHR46849:SF1">
    <property type="entry name" value="RCC1 DOMAIN-CONTAINING PROTEIN 1"/>
    <property type="match status" value="1"/>
</dbReference>
<evidence type="ECO:0000313" key="4">
    <source>
        <dbReference type="Proteomes" id="UP000826234"/>
    </source>
</evidence>
<reference evidence="3 4" key="1">
    <citation type="journal article" date="2022" name="Gigascience">
        <title>A chromosome-level genome assembly and annotation of the desert horned lizard, Phrynosoma platyrhinos, provides insight into chromosomal rearrangements among reptiles.</title>
        <authorList>
            <person name="Koochekian N."/>
            <person name="Ascanio A."/>
            <person name="Farleigh K."/>
            <person name="Card D.C."/>
            <person name="Schield D.R."/>
            <person name="Castoe T.A."/>
            <person name="Jezkova T."/>
        </authorList>
    </citation>
    <scope>NUCLEOTIDE SEQUENCE [LARGE SCALE GENOMIC DNA]</scope>
    <source>
        <strain evidence="3">NK-2021</strain>
    </source>
</reference>
<feature type="repeat" description="RCC1" evidence="1">
    <location>
        <begin position="68"/>
        <end position="153"/>
    </location>
</feature>
<dbReference type="PROSITE" id="PS50012">
    <property type="entry name" value="RCC1_3"/>
    <property type="match status" value="3"/>
</dbReference>
<dbReference type="EMBL" id="JAIPUX010003439">
    <property type="protein sequence ID" value="KAH0620167.1"/>
    <property type="molecule type" value="Genomic_DNA"/>
</dbReference>
<dbReference type="SUPFAM" id="SSF50985">
    <property type="entry name" value="RCC1/BLIP-II"/>
    <property type="match status" value="1"/>
</dbReference>
<protein>
    <recommendedName>
        <fullName evidence="5">RCC1 domain-containing protein 1</fullName>
    </recommendedName>
</protein>
<dbReference type="InterPro" id="IPR000408">
    <property type="entry name" value="Reg_chr_condens"/>
</dbReference>
<dbReference type="Proteomes" id="UP000826234">
    <property type="component" value="Unassembled WGS sequence"/>
</dbReference>
<dbReference type="InterPro" id="IPR009091">
    <property type="entry name" value="RCC1/BLIP-II"/>
</dbReference>
<accession>A0ABQ7SS35</accession>
<feature type="repeat" description="RCC1" evidence="1">
    <location>
        <begin position="16"/>
        <end position="67"/>
    </location>
</feature>
<organism evidence="3 4">
    <name type="scientific">Phrynosoma platyrhinos</name>
    <name type="common">Desert horned lizard</name>
    <dbReference type="NCBI Taxonomy" id="52577"/>
    <lineage>
        <taxon>Eukaryota</taxon>
        <taxon>Metazoa</taxon>
        <taxon>Chordata</taxon>
        <taxon>Craniata</taxon>
        <taxon>Vertebrata</taxon>
        <taxon>Euteleostomi</taxon>
        <taxon>Lepidosauria</taxon>
        <taxon>Squamata</taxon>
        <taxon>Bifurcata</taxon>
        <taxon>Unidentata</taxon>
        <taxon>Episquamata</taxon>
        <taxon>Toxicofera</taxon>
        <taxon>Iguania</taxon>
        <taxon>Phrynosomatidae</taxon>
        <taxon>Phrynosomatinae</taxon>
        <taxon>Phrynosoma</taxon>
    </lineage>
</organism>
<keyword evidence="4" id="KW-1185">Reference proteome</keyword>
<feature type="compositionally biased region" description="Basic and acidic residues" evidence="2">
    <location>
        <begin position="7"/>
        <end position="17"/>
    </location>
</feature>
<proteinExistence type="predicted"/>
<evidence type="ECO:0000313" key="3">
    <source>
        <dbReference type="EMBL" id="KAH0620167.1"/>
    </source>
</evidence>
<dbReference type="PANTHER" id="PTHR46849">
    <property type="entry name" value="RCC1 DOMAIN-CONTAINING PROTEIN 1"/>
    <property type="match status" value="1"/>
</dbReference>